<feature type="transmembrane region" description="Helical" evidence="1">
    <location>
        <begin position="221"/>
        <end position="240"/>
    </location>
</feature>
<feature type="transmembrane region" description="Helical" evidence="1">
    <location>
        <begin position="73"/>
        <end position="93"/>
    </location>
</feature>
<evidence type="ECO:0000313" key="2">
    <source>
        <dbReference type="EMBL" id="CAH0538958.1"/>
    </source>
</evidence>
<comment type="caution">
    <text evidence="2">The sequence shown here is derived from an EMBL/GenBank/DDBJ whole genome shotgun (WGS) entry which is preliminary data.</text>
</comment>
<reference evidence="2" key="1">
    <citation type="submission" date="2021-11" db="EMBL/GenBank/DDBJ databases">
        <authorList>
            <person name="Rodrigo-Torres L."/>
            <person name="Arahal R. D."/>
            <person name="Lucena T."/>
        </authorList>
    </citation>
    <scope>NUCLEOTIDE SEQUENCE</scope>
    <source>
        <strain evidence="2">CECT 7928</strain>
    </source>
</reference>
<feature type="transmembrane region" description="Helical" evidence="1">
    <location>
        <begin position="37"/>
        <end position="58"/>
    </location>
</feature>
<feature type="transmembrane region" description="Helical" evidence="1">
    <location>
        <begin position="173"/>
        <end position="192"/>
    </location>
</feature>
<keyword evidence="3" id="KW-1185">Reference proteome</keyword>
<gene>
    <name evidence="2" type="primary">rhaT</name>
    <name evidence="2" type="ORF">VMF7928_01788</name>
</gene>
<accession>A0ABN8E1T7</accession>
<evidence type="ECO:0000256" key="1">
    <source>
        <dbReference type="SAM" id="Phobius"/>
    </source>
</evidence>
<dbReference type="Proteomes" id="UP000838748">
    <property type="component" value="Unassembled WGS sequence"/>
</dbReference>
<protein>
    <submittedName>
        <fullName evidence="2">L-rhamnose-proton symporter</fullName>
    </submittedName>
</protein>
<feature type="transmembrane region" description="Helical" evidence="1">
    <location>
        <begin position="6"/>
        <end position="25"/>
    </location>
</feature>
<dbReference type="RefSeq" id="WP_237361116.1">
    <property type="nucleotide sequence ID" value="NZ_CAKLDM010000002.1"/>
</dbReference>
<dbReference type="EMBL" id="CAKLDM010000002">
    <property type="protein sequence ID" value="CAH0538958.1"/>
    <property type="molecule type" value="Genomic_DNA"/>
</dbReference>
<sequence length="367" mass="39786">MSLQYVLLPIILCIVAGFINGSYVTPSKWMKGWNDEIIWLSYTLFGFILLPVLSLLVLDKHIFAQISSVPSHYLMLVLVGGFLWGISQLFFVLALKRTGLAISFVVNISMGTAGGALLPLLWNQSLLGSKYAYLQLLGAVIFVVAVVTTILAGEARRTSQETQQSESKQNNSVIYMILGVFFAILSGLGSIIQGNSYTYANPTLSHAALHNGASLLPANTVAFTLIFIGAFFPNIIYFACLGFRRRSLPSLVQKGAAKNWFYALLMGVGAWGSVLLFCQAQALIGGDLAPTIAWPLFMIFIVLTANFWSFVHGEWNGAGAKAKKLITSSLVLFIAAVIVFGFNSMNKPSQPTVAHTAAQTQVVQQAS</sequence>
<keyword evidence="1" id="KW-0812">Transmembrane</keyword>
<evidence type="ECO:0000313" key="3">
    <source>
        <dbReference type="Proteomes" id="UP000838748"/>
    </source>
</evidence>
<keyword evidence="1" id="KW-0472">Membrane</keyword>
<feature type="transmembrane region" description="Helical" evidence="1">
    <location>
        <begin position="133"/>
        <end position="152"/>
    </location>
</feature>
<feature type="transmembrane region" description="Helical" evidence="1">
    <location>
        <begin position="292"/>
        <end position="313"/>
    </location>
</feature>
<proteinExistence type="predicted"/>
<name>A0ABN8E1T7_9VIBR</name>
<keyword evidence="1" id="KW-1133">Transmembrane helix</keyword>
<organism evidence="2 3">
    <name type="scientific">Vibrio marisflavi CECT 7928</name>
    <dbReference type="NCBI Taxonomy" id="634439"/>
    <lineage>
        <taxon>Bacteria</taxon>
        <taxon>Pseudomonadati</taxon>
        <taxon>Pseudomonadota</taxon>
        <taxon>Gammaproteobacteria</taxon>
        <taxon>Vibrionales</taxon>
        <taxon>Vibrionaceae</taxon>
        <taxon>Vibrio</taxon>
    </lineage>
</organism>
<feature type="transmembrane region" description="Helical" evidence="1">
    <location>
        <begin position="261"/>
        <end position="286"/>
    </location>
</feature>
<feature type="transmembrane region" description="Helical" evidence="1">
    <location>
        <begin position="325"/>
        <end position="342"/>
    </location>
</feature>
<feature type="transmembrane region" description="Helical" evidence="1">
    <location>
        <begin position="100"/>
        <end position="121"/>
    </location>
</feature>